<dbReference type="AlphaFoldDB" id="A0A3L7JTU2"/>
<keyword evidence="2" id="KW-1185">Reference proteome</keyword>
<proteinExistence type="predicted"/>
<dbReference type="Proteomes" id="UP000276770">
    <property type="component" value="Unassembled WGS sequence"/>
</dbReference>
<accession>A0A3L7JTU2</accession>
<evidence type="ECO:0000313" key="1">
    <source>
        <dbReference type="EMBL" id="RLQ93684.1"/>
    </source>
</evidence>
<name>A0A3L7JTU2_9BACI</name>
<gene>
    <name evidence="1" type="ORF">D9X91_17030</name>
</gene>
<dbReference type="EMBL" id="RCVZ01000013">
    <property type="protein sequence ID" value="RLQ93684.1"/>
    <property type="molecule type" value="Genomic_DNA"/>
</dbReference>
<reference evidence="1 2" key="1">
    <citation type="submission" date="2018-10" db="EMBL/GenBank/DDBJ databases">
        <title>Falsibacillus sp. genome draft.</title>
        <authorList>
            <person name="Shi S."/>
        </authorList>
    </citation>
    <scope>NUCLEOTIDE SEQUENCE [LARGE SCALE GENOMIC DNA]</scope>
    <source>
        <strain evidence="1 2">GY 10110</strain>
    </source>
</reference>
<sequence length="68" mass="7551">MIKAPEGQDQLPSGAFFVWGWKGGVAQFGCHGSGLMPKFRGIIPNWAPKSCIGAQFRWERFKLVTKVV</sequence>
<protein>
    <submittedName>
        <fullName evidence="1">Uncharacterized protein</fullName>
    </submittedName>
</protein>
<evidence type="ECO:0000313" key="2">
    <source>
        <dbReference type="Proteomes" id="UP000276770"/>
    </source>
</evidence>
<organism evidence="1 2">
    <name type="scientific">Falsibacillus albus</name>
    <dbReference type="NCBI Taxonomy" id="2478915"/>
    <lineage>
        <taxon>Bacteria</taxon>
        <taxon>Bacillati</taxon>
        <taxon>Bacillota</taxon>
        <taxon>Bacilli</taxon>
        <taxon>Bacillales</taxon>
        <taxon>Bacillaceae</taxon>
        <taxon>Falsibacillus</taxon>
    </lineage>
</organism>
<comment type="caution">
    <text evidence="1">The sequence shown here is derived from an EMBL/GenBank/DDBJ whole genome shotgun (WGS) entry which is preliminary data.</text>
</comment>